<evidence type="ECO:0000313" key="5">
    <source>
        <dbReference type="EMBL" id="AGZ44607.1"/>
    </source>
</evidence>
<organism evidence="5 6">
    <name type="scientific">Actinoplanes friuliensis DSM 7358</name>
    <dbReference type="NCBI Taxonomy" id="1246995"/>
    <lineage>
        <taxon>Bacteria</taxon>
        <taxon>Bacillati</taxon>
        <taxon>Actinomycetota</taxon>
        <taxon>Actinomycetes</taxon>
        <taxon>Micromonosporales</taxon>
        <taxon>Micromonosporaceae</taxon>
        <taxon>Actinoplanes</taxon>
    </lineage>
</organism>
<dbReference type="InterPro" id="IPR051601">
    <property type="entry name" value="Serine_prot/Carboxylest_S33"/>
</dbReference>
<dbReference type="PANTHER" id="PTHR43248">
    <property type="entry name" value="2-SUCCINYL-6-HYDROXY-2,4-CYCLOHEXADIENE-1-CARBOXYLATE SYNTHASE"/>
    <property type="match status" value="1"/>
</dbReference>
<dbReference type="InterPro" id="IPR013595">
    <property type="entry name" value="Pept_S33_TAP-like_C"/>
</dbReference>
<dbReference type="PATRIC" id="fig|1246995.3.peg.6424"/>
<evidence type="ECO:0000259" key="4">
    <source>
        <dbReference type="Pfam" id="PF08386"/>
    </source>
</evidence>
<keyword evidence="2" id="KW-0732">Signal</keyword>
<dbReference type="SUPFAM" id="SSF53474">
    <property type="entry name" value="alpha/beta-Hydrolases"/>
    <property type="match status" value="1"/>
</dbReference>
<dbReference type="Gene3D" id="3.40.50.1820">
    <property type="entry name" value="alpha/beta hydrolase"/>
    <property type="match status" value="1"/>
</dbReference>
<proteinExistence type="inferred from homology"/>
<dbReference type="eggNOG" id="COG0596">
    <property type="taxonomic scope" value="Bacteria"/>
</dbReference>
<evidence type="ECO:0000256" key="2">
    <source>
        <dbReference type="ARBA" id="ARBA00022729"/>
    </source>
</evidence>
<evidence type="ECO:0000256" key="1">
    <source>
        <dbReference type="ARBA" id="ARBA00010088"/>
    </source>
</evidence>
<name>U5W6I1_9ACTN</name>
<dbReference type="Pfam" id="PF08386">
    <property type="entry name" value="Abhydrolase_4"/>
    <property type="match status" value="1"/>
</dbReference>
<dbReference type="EMBL" id="CP006272">
    <property type="protein sequence ID" value="AGZ44607.1"/>
    <property type="molecule type" value="Genomic_DNA"/>
</dbReference>
<dbReference type="AlphaFoldDB" id="U5W6I1"/>
<evidence type="ECO:0000313" key="6">
    <source>
        <dbReference type="Proteomes" id="UP000017746"/>
    </source>
</evidence>
<dbReference type="GO" id="GO:0016787">
    <property type="term" value="F:hydrolase activity"/>
    <property type="evidence" value="ECO:0007669"/>
    <property type="project" value="UniProtKB-KW"/>
</dbReference>
<accession>U5W6I1</accession>
<protein>
    <submittedName>
        <fullName evidence="5">Putative alpha/beta hydrolase fold protein</fullName>
    </submittedName>
</protein>
<dbReference type="KEGG" id="afs:AFR_31735"/>
<feature type="domain" description="Peptidase S33 tripeptidyl aminopeptidase-like C-terminal" evidence="4">
    <location>
        <begin position="333"/>
        <end position="432"/>
    </location>
</feature>
<comment type="similarity">
    <text evidence="1">Belongs to the peptidase S33 family.</text>
</comment>
<dbReference type="HOGENOM" id="CLU_013364_3_1_11"/>
<keyword evidence="3 5" id="KW-0378">Hydrolase</keyword>
<reference evidence="5 6" key="1">
    <citation type="journal article" date="2014" name="J. Biotechnol.">
        <title>Complete genome sequence of the actinobacterium Actinoplanes friuliensis HAG 010964, producer of the lipopeptide antibiotic friulimycin.</title>
        <authorList>
            <person name="Ruckert C."/>
            <person name="Szczepanowski R."/>
            <person name="Albersmeier A."/>
            <person name="Goesmann A."/>
            <person name="Fischer N."/>
            <person name="Steinkamper A."/>
            <person name="Puhler A."/>
            <person name="Biener R."/>
            <person name="Schwartz D."/>
            <person name="Kalinowski J."/>
        </authorList>
    </citation>
    <scope>NUCLEOTIDE SEQUENCE [LARGE SCALE GENOMIC DNA]</scope>
    <source>
        <strain evidence="5 6">DSM 7358</strain>
    </source>
</reference>
<keyword evidence="6" id="KW-1185">Reference proteome</keyword>
<dbReference type="PANTHER" id="PTHR43248:SF29">
    <property type="entry name" value="TRIPEPTIDYL AMINOPEPTIDASE"/>
    <property type="match status" value="1"/>
</dbReference>
<dbReference type="STRING" id="1246995.AFR_31735"/>
<gene>
    <name evidence="5" type="ORF">AFR_31735</name>
</gene>
<evidence type="ECO:0000256" key="3">
    <source>
        <dbReference type="ARBA" id="ARBA00022801"/>
    </source>
</evidence>
<dbReference type="InterPro" id="IPR029058">
    <property type="entry name" value="AB_hydrolase_fold"/>
</dbReference>
<sequence>MQCASLKVPVDWAAPYGPSIQVAVARRPAADPKNRIGTLLVNPGGPGGSGVDFTLDSTSYFSPELRKRFDIVGFDPRGVSRSNPIVCTTTLLTAAPPITIDTAAQYTTAVAYNRRLADDCAEQTGPLFGHVDTLSIVRDTEALRAALGEDKISFYGASYGTLLGEQYAARYPQRIRALVLDSVMDHSRDIDGFLSAEALAVQGSFDQFVRWCDRSTECAVHGRDVRKLWDGLLASARRGTLKDPYSPTYKLSVYELTNVAFGSFYDPQWHSLGIFIKEAVAGVAGKRARAVVDVSEHIFPAAFCDDWVVPVTGYADLRSRMARAAGRAPQMGFSPLALSSVNGCLGWTRGTSNPQVRLPTARTGPVLLVNARYDPATPHVWARNVAAQLGPKASLLTYEGWGHTVYGRSDCINAVVDRYLLTLKPAATGASCPAIEPKAAGVG</sequence>
<dbReference type="Proteomes" id="UP000017746">
    <property type="component" value="Chromosome"/>
</dbReference>